<keyword evidence="1" id="KW-0812">Transmembrane</keyword>
<keyword evidence="1" id="KW-0472">Membrane</keyword>
<protein>
    <submittedName>
        <fullName evidence="2">Uncharacterized protein</fullName>
    </submittedName>
</protein>
<evidence type="ECO:0000313" key="2">
    <source>
        <dbReference type="EMBL" id="SJZ69269.1"/>
    </source>
</evidence>
<sequence>MSGLYWFLILAFIGLAGWALYRLPVYLELKIKRTGTEKKIIWRLALARQGWTVLYSEWPAQELHWHKKQLRFFWSEVLRDYLGTNLNNYLYTFEPWFNSLRRHARVLRLRLELQGGWPFAPHLTGLFSGLVWIGVALVNRMIPRFFAPSSRTAEFAYRPDFLASEWQIGFLCIVNLSCGHIINAAGKTLWRLWKCKKGGKADGRPASH</sequence>
<gene>
    <name evidence="2" type="ORF">SAMN02745885_00665</name>
</gene>
<accession>A0A1T4MQE1</accession>
<reference evidence="3" key="1">
    <citation type="submission" date="2017-02" db="EMBL/GenBank/DDBJ databases">
        <authorList>
            <person name="Varghese N."/>
            <person name="Submissions S."/>
        </authorList>
    </citation>
    <scope>NUCLEOTIDE SEQUENCE [LARGE SCALE GENOMIC DNA]</scope>
    <source>
        <strain evidence="3">DSM 16521</strain>
    </source>
</reference>
<evidence type="ECO:0000313" key="3">
    <source>
        <dbReference type="Proteomes" id="UP000189933"/>
    </source>
</evidence>
<dbReference type="AlphaFoldDB" id="A0A1T4MQE1"/>
<name>A0A1T4MQE1_9FIRM</name>
<dbReference type="Proteomes" id="UP000189933">
    <property type="component" value="Unassembled WGS sequence"/>
</dbReference>
<feature type="transmembrane region" description="Helical" evidence="1">
    <location>
        <begin position="117"/>
        <end position="138"/>
    </location>
</feature>
<feature type="transmembrane region" description="Helical" evidence="1">
    <location>
        <begin position="6"/>
        <end position="23"/>
    </location>
</feature>
<dbReference type="RefSeq" id="WP_078664776.1">
    <property type="nucleotide sequence ID" value="NZ_FUXM01000005.1"/>
</dbReference>
<evidence type="ECO:0000256" key="1">
    <source>
        <dbReference type="SAM" id="Phobius"/>
    </source>
</evidence>
<keyword evidence="3" id="KW-1185">Reference proteome</keyword>
<keyword evidence="1" id="KW-1133">Transmembrane helix</keyword>
<proteinExistence type="predicted"/>
<organism evidence="2 3">
    <name type="scientific">Carboxydocella sporoproducens DSM 16521</name>
    <dbReference type="NCBI Taxonomy" id="1121270"/>
    <lineage>
        <taxon>Bacteria</taxon>
        <taxon>Bacillati</taxon>
        <taxon>Bacillota</taxon>
        <taxon>Clostridia</taxon>
        <taxon>Eubacteriales</taxon>
        <taxon>Clostridiales Family XVI. Incertae Sedis</taxon>
        <taxon>Carboxydocella</taxon>
    </lineage>
</organism>
<dbReference type="EMBL" id="FUXM01000005">
    <property type="protein sequence ID" value="SJZ69269.1"/>
    <property type="molecule type" value="Genomic_DNA"/>
</dbReference>